<sequence length="93" mass="10423">MLSRRLQQQYNRINGERVTSAAANCAKARAISFLNRPAAARALAPCDILHTFVYYYNFCTASDRGLCASTTIGPRQIFDRYSCGKGEMPLLVW</sequence>
<evidence type="ECO:0000313" key="2">
    <source>
        <dbReference type="Proteomes" id="UP000299102"/>
    </source>
</evidence>
<gene>
    <name evidence="1" type="ORF">EVAR_39896_1</name>
</gene>
<dbReference type="AlphaFoldDB" id="A0A4C1WQQ8"/>
<name>A0A4C1WQQ8_EUMVA</name>
<reference evidence="1 2" key="1">
    <citation type="journal article" date="2019" name="Commun. Biol.">
        <title>The bagworm genome reveals a unique fibroin gene that provides high tensile strength.</title>
        <authorList>
            <person name="Kono N."/>
            <person name="Nakamura H."/>
            <person name="Ohtoshi R."/>
            <person name="Tomita M."/>
            <person name="Numata K."/>
            <person name="Arakawa K."/>
        </authorList>
    </citation>
    <scope>NUCLEOTIDE SEQUENCE [LARGE SCALE GENOMIC DNA]</scope>
</reference>
<proteinExistence type="predicted"/>
<dbReference type="Proteomes" id="UP000299102">
    <property type="component" value="Unassembled WGS sequence"/>
</dbReference>
<keyword evidence="2" id="KW-1185">Reference proteome</keyword>
<accession>A0A4C1WQQ8</accession>
<protein>
    <submittedName>
        <fullName evidence="1">Uncharacterized protein</fullName>
    </submittedName>
</protein>
<evidence type="ECO:0000313" key="1">
    <source>
        <dbReference type="EMBL" id="GBP52437.1"/>
    </source>
</evidence>
<organism evidence="1 2">
    <name type="scientific">Eumeta variegata</name>
    <name type="common">Bagworm moth</name>
    <name type="synonym">Eumeta japonica</name>
    <dbReference type="NCBI Taxonomy" id="151549"/>
    <lineage>
        <taxon>Eukaryota</taxon>
        <taxon>Metazoa</taxon>
        <taxon>Ecdysozoa</taxon>
        <taxon>Arthropoda</taxon>
        <taxon>Hexapoda</taxon>
        <taxon>Insecta</taxon>
        <taxon>Pterygota</taxon>
        <taxon>Neoptera</taxon>
        <taxon>Endopterygota</taxon>
        <taxon>Lepidoptera</taxon>
        <taxon>Glossata</taxon>
        <taxon>Ditrysia</taxon>
        <taxon>Tineoidea</taxon>
        <taxon>Psychidae</taxon>
        <taxon>Oiketicinae</taxon>
        <taxon>Eumeta</taxon>
    </lineage>
</organism>
<dbReference type="EMBL" id="BGZK01000603">
    <property type="protein sequence ID" value="GBP52437.1"/>
    <property type="molecule type" value="Genomic_DNA"/>
</dbReference>
<comment type="caution">
    <text evidence="1">The sequence shown here is derived from an EMBL/GenBank/DDBJ whole genome shotgun (WGS) entry which is preliminary data.</text>
</comment>